<name>B4D7U2_9BACT</name>
<comment type="caution">
    <text evidence="3">The sequence shown here is derived from an EMBL/GenBank/DDBJ whole genome shotgun (WGS) entry which is preliminary data.</text>
</comment>
<dbReference type="Proteomes" id="UP000005824">
    <property type="component" value="Unassembled WGS sequence"/>
</dbReference>
<dbReference type="eggNOG" id="COG3868">
    <property type="taxonomic scope" value="Bacteria"/>
</dbReference>
<feature type="chain" id="PRO_5002800622" description="DUF1329 domain-containing protein" evidence="2">
    <location>
        <begin position="23"/>
        <end position="297"/>
    </location>
</feature>
<evidence type="ECO:0008006" key="5">
    <source>
        <dbReference type="Google" id="ProtNLM"/>
    </source>
</evidence>
<proteinExistence type="predicted"/>
<dbReference type="STRING" id="497964.CfE428DRAFT_4982"/>
<dbReference type="EMBL" id="ABVL01000019">
    <property type="protein sequence ID" value="EDY17465.1"/>
    <property type="molecule type" value="Genomic_DNA"/>
</dbReference>
<sequence>MRPTILLAMAGTILFLARPLCAQDASHNPADFEKNARKLREAAILKLEPQVATPQKPRDGFVSAKFPWKTNVVSTVFWIGSAEKGEDDHGASAWDPKWKMHYGGFDDPDPQKRHHFIPVGFIPRQNPFYIALPYNDVAEGVTKPEAKVVIPWFQDAFVEEGKSVCRDRWLAIRNSAGKVCYAQWSDCGPFGSDQWQYVFGNEKPKPNLNSGAGLNVSPAVREYLQLQGTDVVDWKFMETKDVPNGPWALFGDNNPLARPGAPHSASEAPPAGNLPSPDAAPPQPGSDVDSAAKPAKP</sequence>
<dbReference type="RefSeq" id="WP_006982303.1">
    <property type="nucleotide sequence ID" value="NZ_ABVL01000019.1"/>
</dbReference>
<feature type="region of interest" description="Disordered" evidence="1">
    <location>
        <begin position="248"/>
        <end position="297"/>
    </location>
</feature>
<keyword evidence="4" id="KW-1185">Reference proteome</keyword>
<feature type="signal peptide" evidence="2">
    <location>
        <begin position="1"/>
        <end position="22"/>
    </location>
</feature>
<accession>B4D7U2</accession>
<evidence type="ECO:0000313" key="3">
    <source>
        <dbReference type="EMBL" id="EDY17465.1"/>
    </source>
</evidence>
<organism evidence="3 4">
    <name type="scientific">Chthoniobacter flavus Ellin428</name>
    <dbReference type="NCBI Taxonomy" id="497964"/>
    <lineage>
        <taxon>Bacteria</taxon>
        <taxon>Pseudomonadati</taxon>
        <taxon>Verrucomicrobiota</taxon>
        <taxon>Spartobacteria</taxon>
        <taxon>Chthoniobacterales</taxon>
        <taxon>Chthoniobacteraceae</taxon>
        <taxon>Chthoniobacter</taxon>
    </lineage>
</organism>
<protein>
    <recommendedName>
        <fullName evidence="5">DUF1329 domain-containing protein</fullName>
    </recommendedName>
</protein>
<reference evidence="3 4" key="1">
    <citation type="journal article" date="2011" name="J. Bacteriol.">
        <title>Genome sequence of Chthoniobacter flavus Ellin428, an aerobic heterotrophic soil bacterium.</title>
        <authorList>
            <person name="Kant R."/>
            <person name="van Passel M.W."/>
            <person name="Palva A."/>
            <person name="Lucas S."/>
            <person name="Lapidus A."/>
            <person name="Glavina Del Rio T."/>
            <person name="Dalin E."/>
            <person name="Tice H."/>
            <person name="Bruce D."/>
            <person name="Goodwin L."/>
            <person name="Pitluck S."/>
            <person name="Larimer F.W."/>
            <person name="Land M.L."/>
            <person name="Hauser L."/>
            <person name="Sangwan P."/>
            <person name="de Vos W.M."/>
            <person name="Janssen P.H."/>
            <person name="Smidt H."/>
        </authorList>
    </citation>
    <scope>NUCLEOTIDE SEQUENCE [LARGE SCALE GENOMIC DNA]</scope>
    <source>
        <strain evidence="3 4">Ellin428</strain>
    </source>
</reference>
<keyword evidence="2" id="KW-0732">Signal</keyword>
<evidence type="ECO:0000256" key="2">
    <source>
        <dbReference type="SAM" id="SignalP"/>
    </source>
</evidence>
<evidence type="ECO:0000256" key="1">
    <source>
        <dbReference type="SAM" id="MobiDB-lite"/>
    </source>
</evidence>
<gene>
    <name evidence="3" type="ORF">CfE428DRAFT_4982</name>
</gene>
<dbReference type="InParanoid" id="B4D7U2"/>
<evidence type="ECO:0000313" key="4">
    <source>
        <dbReference type="Proteomes" id="UP000005824"/>
    </source>
</evidence>
<dbReference type="AlphaFoldDB" id="B4D7U2"/>